<evidence type="ECO:0000256" key="8">
    <source>
        <dbReference type="RuleBase" id="RU364036"/>
    </source>
</evidence>
<evidence type="ECO:0000259" key="10">
    <source>
        <dbReference type="PROSITE" id="PS50102"/>
    </source>
</evidence>
<evidence type="ECO:0000256" key="2">
    <source>
        <dbReference type="ARBA" id="ARBA00010725"/>
    </source>
</evidence>
<dbReference type="Proteomes" id="UP000195871">
    <property type="component" value="Unassembled WGS sequence"/>
</dbReference>
<evidence type="ECO:0000313" key="11">
    <source>
        <dbReference type="EMBL" id="OUT20404.1"/>
    </source>
</evidence>
<dbReference type="GO" id="GO:0005846">
    <property type="term" value="C:nuclear cap binding complex"/>
    <property type="evidence" value="ECO:0007669"/>
    <property type="project" value="InterPro"/>
</dbReference>
<dbReference type="PANTHER" id="PTHR18847">
    <property type="entry name" value="20 KD NUCLEAR CAP BINDING PROTEIN"/>
    <property type="match status" value="1"/>
</dbReference>
<dbReference type="PANTHER" id="PTHR18847:SF0">
    <property type="entry name" value="NUCLEAR CAP-BINDING PROTEIN SUBUNIT 2"/>
    <property type="match status" value="1"/>
</dbReference>
<gene>
    <name evidence="11" type="ORF">CAS74_004653</name>
</gene>
<accession>A0A1Z8JII7</accession>
<keyword evidence="4 7" id="KW-0694">RNA-binding</keyword>
<evidence type="ECO:0000256" key="4">
    <source>
        <dbReference type="ARBA" id="ARBA00022884"/>
    </source>
</evidence>
<dbReference type="CDD" id="cd12240">
    <property type="entry name" value="RRM_NCBP2"/>
    <property type="match status" value="1"/>
</dbReference>
<evidence type="ECO:0000256" key="7">
    <source>
        <dbReference type="PROSITE-ProRule" id="PRU00176"/>
    </source>
</evidence>
<comment type="caution">
    <text evidence="11">The sequence shown here is derived from an EMBL/GenBank/DDBJ whole genome shotgun (WGS) entry which is preliminary data.</text>
</comment>
<keyword evidence="5 8" id="KW-0508">mRNA splicing</keyword>
<evidence type="ECO:0000256" key="3">
    <source>
        <dbReference type="ARBA" id="ARBA00022664"/>
    </source>
</evidence>
<dbReference type="InterPro" id="IPR035979">
    <property type="entry name" value="RBD_domain_sf"/>
</dbReference>
<feature type="region of interest" description="Disordered" evidence="9">
    <location>
        <begin position="125"/>
        <end position="189"/>
    </location>
</feature>
<proteinExistence type="inferred from homology"/>
<dbReference type="InterPro" id="IPR000504">
    <property type="entry name" value="RRM_dom"/>
</dbReference>
<name>A0A1Z8JII7_PICKU</name>
<keyword evidence="6 8" id="KW-0539">Nucleus</keyword>
<dbReference type="GO" id="GO:0000339">
    <property type="term" value="F:RNA cap binding"/>
    <property type="evidence" value="ECO:0007669"/>
    <property type="project" value="InterPro"/>
</dbReference>
<dbReference type="Pfam" id="PF00076">
    <property type="entry name" value="RRM_1"/>
    <property type="match status" value="1"/>
</dbReference>
<dbReference type="Gene3D" id="3.30.70.330">
    <property type="match status" value="1"/>
</dbReference>
<comment type="subcellular location">
    <subcellularLocation>
        <location evidence="1 8">Nucleus</location>
    </subcellularLocation>
</comment>
<organism evidence="11 12">
    <name type="scientific">Pichia kudriavzevii</name>
    <name type="common">Yeast</name>
    <name type="synonym">Issatchenkia orientalis</name>
    <dbReference type="NCBI Taxonomy" id="4909"/>
    <lineage>
        <taxon>Eukaryota</taxon>
        <taxon>Fungi</taxon>
        <taxon>Dikarya</taxon>
        <taxon>Ascomycota</taxon>
        <taxon>Saccharomycotina</taxon>
        <taxon>Pichiomycetes</taxon>
        <taxon>Pichiales</taxon>
        <taxon>Pichiaceae</taxon>
        <taxon>Pichia</taxon>
    </lineage>
</organism>
<dbReference type="InterPro" id="IPR034148">
    <property type="entry name" value="NCBP2_RRM"/>
</dbReference>
<feature type="domain" description="RRM" evidence="10">
    <location>
        <begin position="48"/>
        <end position="126"/>
    </location>
</feature>
<evidence type="ECO:0000256" key="5">
    <source>
        <dbReference type="ARBA" id="ARBA00023187"/>
    </source>
</evidence>
<evidence type="ECO:0000313" key="12">
    <source>
        <dbReference type="Proteomes" id="UP000195871"/>
    </source>
</evidence>
<sequence>MSHLREFDSFHFTSAANRLDRPSLYLIKRARRDELSGYEKLKASLTSATVYVGHLTLNTTEEQIYELFSIVGPVERVIMGLNAHDQSPTGFCFVIFKSPKGALNAVKYINKTKLNGKAIEIDLDPGFEDGRQYGRGENGAQKASMQRRNNRFNTKRGRGGYRGRGGRSGRGGRDRARNGMDNTGYQGNYQFPHQYQQQQPLQQQYNEYQSQYNQYPPQQYPQQYAPPHHQQQYDYNQYQQYPNNQYPPY</sequence>
<dbReference type="InterPro" id="IPR027157">
    <property type="entry name" value="NCBP2"/>
</dbReference>
<dbReference type="EMBL" id="NHMM01000008">
    <property type="protein sequence ID" value="OUT20404.1"/>
    <property type="molecule type" value="Genomic_DNA"/>
</dbReference>
<comment type="similarity">
    <text evidence="2 8">Belongs to the RRM NCBP2 family.</text>
</comment>
<dbReference type="SMART" id="SM00360">
    <property type="entry name" value="RRM"/>
    <property type="match status" value="1"/>
</dbReference>
<dbReference type="InterPro" id="IPR012677">
    <property type="entry name" value="Nucleotide-bd_a/b_plait_sf"/>
</dbReference>
<dbReference type="VEuPathDB" id="FungiDB:C5L36_0B11060"/>
<reference evidence="11 12" key="1">
    <citation type="submission" date="2017-05" db="EMBL/GenBank/DDBJ databases">
        <title>The Genome Sequence of Candida krusei Ckrusei653.</title>
        <authorList>
            <person name="Cuomo C."/>
            <person name="Forche A."/>
            <person name="Young S."/>
            <person name="Abouelleil A."/>
            <person name="Cao P."/>
            <person name="Chapman S."/>
            <person name="Cusick C."/>
            <person name="Shea T."/>
            <person name="Nusbaum C."/>
            <person name="Birren B."/>
        </authorList>
    </citation>
    <scope>NUCLEOTIDE SEQUENCE [LARGE SCALE GENOMIC DNA]</scope>
    <source>
        <strain evidence="11 12">Ckrusei653</strain>
    </source>
</reference>
<evidence type="ECO:0000256" key="6">
    <source>
        <dbReference type="ARBA" id="ARBA00023242"/>
    </source>
</evidence>
<evidence type="ECO:0000256" key="9">
    <source>
        <dbReference type="SAM" id="MobiDB-lite"/>
    </source>
</evidence>
<dbReference type="GO" id="GO:0045292">
    <property type="term" value="P:mRNA cis splicing, via spliceosome"/>
    <property type="evidence" value="ECO:0007669"/>
    <property type="project" value="InterPro"/>
</dbReference>
<dbReference type="SUPFAM" id="SSF54928">
    <property type="entry name" value="RNA-binding domain, RBD"/>
    <property type="match status" value="1"/>
</dbReference>
<dbReference type="AlphaFoldDB" id="A0A1Z8JII7"/>
<evidence type="ECO:0000256" key="1">
    <source>
        <dbReference type="ARBA" id="ARBA00004123"/>
    </source>
</evidence>
<protein>
    <recommendedName>
        <fullName evidence="8">Nuclear cap-binding protein subunit 2</fullName>
    </recommendedName>
    <alternativeName>
        <fullName evidence="8">20 kDa nuclear cap-binding protein</fullName>
    </alternativeName>
</protein>
<feature type="compositionally biased region" description="Basic residues" evidence="9">
    <location>
        <begin position="148"/>
        <end position="167"/>
    </location>
</feature>
<dbReference type="PROSITE" id="PS50102">
    <property type="entry name" value="RRM"/>
    <property type="match status" value="1"/>
</dbReference>
<keyword evidence="3 8" id="KW-0507">mRNA processing</keyword>
<dbReference type="GO" id="GO:0005634">
    <property type="term" value="C:nucleus"/>
    <property type="evidence" value="ECO:0007669"/>
    <property type="project" value="UniProtKB-SubCell"/>
</dbReference>